<sequence>MLIQRLSPWLTQSSRVPVPLPNDPYIAVRQAQLVDTDTESDPEEAPSEAEELHPLGSRVPLMSEEFEASKPSGTRTVSSHSLVSLDSTTPLSPSHPLTHVSPTPTPTRVLFHRRTACMASSYETSSSSLTLPVRKIYRGTSELILDTNSERDKLGEEDTKEDEEDESSDVHDKRESQDLDNDGHDLGDEDHGLDDGIPIVETATSESLGLGYRALRRPELAVGEDQVHSTFEVVRALVPSPIASLVATPTATISVDEDKFIEIEEFRARAGESHNDFLSFVEASVGIGGMGRQASMQRELQEMRGSVTALEHERSRRG</sequence>
<dbReference type="EMBL" id="BQNB010016613">
    <property type="protein sequence ID" value="GJT53729.1"/>
    <property type="molecule type" value="Genomic_DNA"/>
</dbReference>
<dbReference type="Proteomes" id="UP001151760">
    <property type="component" value="Unassembled WGS sequence"/>
</dbReference>
<comment type="caution">
    <text evidence="2">The sequence shown here is derived from an EMBL/GenBank/DDBJ whole genome shotgun (WGS) entry which is preliminary data.</text>
</comment>
<feature type="region of interest" description="Disordered" evidence="1">
    <location>
        <begin position="147"/>
        <end position="195"/>
    </location>
</feature>
<evidence type="ECO:0000256" key="1">
    <source>
        <dbReference type="SAM" id="MobiDB-lite"/>
    </source>
</evidence>
<reference evidence="2" key="2">
    <citation type="submission" date="2022-01" db="EMBL/GenBank/DDBJ databases">
        <authorList>
            <person name="Yamashiro T."/>
            <person name="Shiraishi A."/>
            <person name="Satake H."/>
            <person name="Nakayama K."/>
        </authorList>
    </citation>
    <scope>NUCLEOTIDE SEQUENCE</scope>
</reference>
<organism evidence="2 3">
    <name type="scientific">Tanacetum coccineum</name>
    <dbReference type="NCBI Taxonomy" id="301880"/>
    <lineage>
        <taxon>Eukaryota</taxon>
        <taxon>Viridiplantae</taxon>
        <taxon>Streptophyta</taxon>
        <taxon>Embryophyta</taxon>
        <taxon>Tracheophyta</taxon>
        <taxon>Spermatophyta</taxon>
        <taxon>Magnoliopsida</taxon>
        <taxon>eudicotyledons</taxon>
        <taxon>Gunneridae</taxon>
        <taxon>Pentapetalae</taxon>
        <taxon>asterids</taxon>
        <taxon>campanulids</taxon>
        <taxon>Asterales</taxon>
        <taxon>Asteraceae</taxon>
        <taxon>Asteroideae</taxon>
        <taxon>Anthemideae</taxon>
        <taxon>Anthemidinae</taxon>
        <taxon>Tanacetum</taxon>
    </lineage>
</organism>
<feature type="compositionally biased region" description="Acidic residues" evidence="1">
    <location>
        <begin position="36"/>
        <end position="49"/>
    </location>
</feature>
<feature type="compositionally biased region" description="Basic and acidic residues" evidence="1">
    <location>
        <begin position="148"/>
        <end position="157"/>
    </location>
</feature>
<feature type="compositionally biased region" description="Basic and acidic residues" evidence="1">
    <location>
        <begin position="168"/>
        <end position="194"/>
    </location>
</feature>
<gene>
    <name evidence="2" type="ORF">Tco_0988783</name>
</gene>
<evidence type="ECO:0000313" key="2">
    <source>
        <dbReference type="EMBL" id="GJT53729.1"/>
    </source>
</evidence>
<accession>A0ABQ5ESA8</accession>
<reference evidence="2" key="1">
    <citation type="journal article" date="2022" name="Int. J. Mol. Sci.">
        <title>Draft Genome of Tanacetum Coccineum: Genomic Comparison of Closely Related Tanacetum-Family Plants.</title>
        <authorList>
            <person name="Yamashiro T."/>
            <person name="Shiraishi A."/>
            <person name="Nakayama K."/>
            <person name="Satake H."/>
        </authorList>
    </citation>
    <scope>NUCLEOTIDE SEQUENCE</scope>
</reference>
<feature type="compositionally biased region" description="Polar residues" evidence="1">
    <location>
        <begin position="71"/>
        <end position="92"/>
    </location>
</feature>
<protein>
    <submittedName>
        <fullName evidence="2">Uncharacterized protein</fullName>
    </submittedName>
</protein>
<name>A0ABQ5ESA8_9ASTR</name>
<proteinExistence type="predicted"/>
<keyword evidence="3" id="KW-1185">Reference proteome</keyword>
<feature type="compositionally biased region" description="Acidic residues" evidence="1">
    <location>
        <begin position="158"/>
        <end position="167"/>
    </location>
</feature>
<feature type="region of interest" description="Disordered" evidence="1">
    <location>
        <begin position="34"/>
        <end position="106"/>
    </location>
</feature>
<evidence type="ECO:0000313" key="3">
    <source>
        <dbReference type="Proteomes" id="UP001151760"/>
    </source>
</evidence>